<proteinExistence type="predicted"/>
<evidence type="ECO:0000313" key="1">
    <source>
        <dbReference type="EMBL" id="GIY01123.1"/>
    </source>
</evidence>
<dbReference type="Proteomes" id="UP001054837">
    <property type="component" value="Unassembled WGS sequence"/>
</dbReference>
<accession>A0AAV4PUL8</accession>
<organism evidence="1 2">
    <name type="scientific">Caerostris darwini</name>
    <dbReference type="NCBI Taxonomy" id="1538125"/>
    <lineage>
        <taxon>Eukaryota</taxon>
        <taxon>Metazoa</taxon>
        <taxon>Ecdysozoa</taxon>
        <taxon>Arthropoda</taxon>
        <taxon>Chelicerata</taxon>
        <taxon>Arachnida</taxon>
        <taxon>Araneae</taxon>
        <taxon>Araneomorphae</taxon>
        <taxon>Entelegynae</taxon>
        <taxon>Araneoidea</taxon>
        <taxon>Araneidae</taxon>
        <taxon>Caerostris</taxon>
    </lineage>
</organism>
<keyword evidence="2" id="KW-1185">Reference proteome</keyword>
<comment type="caution">
    <text evidence="1">The sequence shown here is derived from an EMBL/GenBank/DDBJ whole genome shotgun (WGS) entry which is preliminary data.</text>
</comment>
<name>A0AAV4PUL8_9ARAC</name>
<reference evidence="1 2" key="1">
    <citation type="submission" date="2021-06" db="EMBL/GenBank/DDBJ databases">
        <title>Caerostris darwini draft genome.</title>
        <authorList>
            <person name="Kono N."/>
            <person name="Arakawa K."/>
        </authorList>
    </citation>
    <scope>NUCLEOTIDE SEQUENCE [LARGE SCALE GENOMIC DNA]</scope>
</reference>
<gene>
    <name evidence="1" type="ORF">CDAR_70281</name>
</gene>
<evidence type="ECO:0000313" key="2">
    <source>
        <dbReference type="Proteomes" id="UP001054837"/>
    </source>
</evidence>
<sequence>MTRIATGTAIQKPGKEEGVGMKSFSNVRAPVFPSKVNSETECSRSCWCFSCNLWEVVLYASHCVWVSSSHLFILAAYSSLLTSPPLLPPVVQDRGGVAFDDSSPIQGTLMNKETLSVSSVATDSDGIEVTPTRHPAINLSAVSAAHSQCNYNFCVS</sequence>
<protein>
    <submittedName>
        <fullName evidence="1">Uncharacterized protein</fullName>
    </submittedName>
</protein>
<dbReference type="EMBL" id="BPLQ01003527">
    <property type="protein sequence ID" value="GIY01123.1"/>
    <property type="molecule type" value="Genomic_DNA"/>
</dbReference>
<dbReference type="AlphaFoldDB" id="A0AAV4PUL8"/>